<dbReference type="PANTHER" id="PTHR48040:SF13">
    <property type="entry name" value="ABC TRANSPORTER G FAMILY MEMBER 31"/>
    <property type="match status" value="1"/>
</dbReference>
<reference evidence="6" key="1">
    <citation type="journal article" date="2020" name="bioRxiv">
        <title>Comparative genomics of Chlamydomonas.</title>
        <authorList>
            <person name="Craig R.J."/>
            <person name="Hasan A.R."/>
            <person name="Ness R.W."/>
            <person name="Keightley P.D."/>
        </authorList>
    </citation>
    <scope>NUCLEOTIDE SEQUENCE</scope>
    <source>
        <strain evidence="6">CCAP 11/173</strain>
    </source>
</reference>
<name>A0A836B9S8_9CHLO</name>
<keyword evidence="2" id="KW-0812">Transmembrane</keyword>
<dbReference type="Proteomes" id="UP000613740">
    <property type="component" value="Unassembled WGS sequence"/>
</dbReference>
<keyword evidence="7" id="KW-1185">Reference proteome</keyword>
<evidence type="ECO:0000259" key="5">
    <source>
        <dbReference type="Pfam" id="PF01061"/>
    </source>
</evidence>
<dbReference type="EMBL" id="JAEHOD010000007">
    <property type="protein sequence ID" value="KAG2451838.1"/>
    <property type="molecule type" value="Genomic_DNA"/>
</dbReference>
<dbReference type="GO" id="GO:0016020">
    <property type="term" value="C:membrane"/>
    <property type="evidence" value="ECO:0007669"/>
    <property type="project" value="UniProtKB-SubCell"/>
</dbReference>
<comment type="caution">
    <text evidence="6">The sequence shown here is derived from an EMBL/GenBank/DDBJ whole genome shotgun (WGS) entry which is preliminary data.</text>
</comment>
<evidence type="ECO:0000313" key="7">
    <source>
        <dbReference type="Proteomes" id="UP000613740"/>
    </source>
</evidence>
<keyword evidence="4" id="KW-0472">Membrane</keyword>
<dbReference type="PANTHER" id="PTHR48040">
    <property type="entry name" value="PLEIOTROPIC DRUG RESISTANCE PROTEIN 1-LIKE ISOFORM X1"/>
    <property type="match status" value="1"/>
</dbReference>
<dbReference type="GO" id="GO:0140359">
    <property type="term" value="F:ABC-type transporter activity"/>
    <property type="evidence" value="ECO:0007669"/>
    <property type="project" value="InterPro"/>
</dbReference>
<accession>A0A836B9S8</accession>
<evidence type="ECO:0000256" key="2">
    <source>
        <dbReference type="ARBA" id="ARBA00022692"/>
    </source>
</evidence>
<gene>
    <name evidence="6" type="ORF">HYH02_003614</name>
</gene>
<evidence type="ECO:0000256" key="3">
    <source>
        <dbReference type="ARBA" id="ARBA00022989"/>
    </source>
</evidence>
<sequence>MGISNCLTILPVINSDRAVFYRERAAGMFHVFPYVLSQGLAEMPYLAVQSIIYSSIVYFLIQFEFTEDGASPA</sequence>
<dbReference type="OrthoDB" id="537059at2759"/>
<keyword evidence="3" id="KW-1133">Transmembrane helix</keyword>
<comment type="subcellular location">
    <subcellularLocation>
        <location evidence="1">Membrane</location>
        <topology evidence="1">Multi-pass membrane protein</topology>
    </subcellularLocation>
</comment>
<dbReference type="InterPro" id="IPR013525">
    <property type="entry name" value="ABC2_TM"/>
</dbReference>
<evidence type="ECO:0000313" key="6">
    <source>
        <dbReference type="EMBL" id="KAG2451838.1"/>
    </source>
</evidence>
<dbReference type="AlphaFoldDB" id="A0A836B9S8"/>
<evidence type="ECO:0000256" key="4">
    <source>
        <dbReference type="ARBA" id="ARBA00023136"/>
    </source>
</evidence>
<protein>
    <recommendedName>
        <fullName evidence="5">ABC-2 type transporter transmembrane domain-containing protein</fullName>
    </recommendedName>
</protein>
<proteinExistence type="predicted"/>
<organism evidence="6 7">
    <name type="scientific">Chlamydomonas schloesseri</name>
    <dbReference type="NCBI Taxonomy" id="2026947"/>
    <lineage>
        <taxon>Eukaryota</taxon>
        <taxon>Viridiplantae</taxon>
        <taxon>Chlorophyta</taxon>
        <taxon>core chlorophytes</taxon>
        <taxon>Chlorophyceae</taxon>
        <taxon>CS clade</taxon>
        <taxon>Chlamydomonadales</taxon>
        <taxon>Chlamydomonadaceae</taxon>
        <taxon>Chlamydomonas</taxon>
    </lineage>
</organism>
<dbReference type="Pfam" id="PF01061">
    <property type="entry name" value="ABC2_membrane"/>
    <property type="match status" value="1"/>
</dbReference>
<feature type="domain" description="ABC-2 type transporter transmembrane" evidence="5">
    <location>
        <begin position="2"/>
        <end position="66"/>
    </location>
</feature>
<evidence type="ECO:0000256" key="1">
    <source>
        <dbReference type="ARBA" id="ARBA00004141"/>
    </source>
</evidence>